<keyword evidence="4 5" id="KW-0472">Membrane</keyword>
<dbReference type="RefSeq" id="WP_120082577.1">
    <property type="nucleotide sequence ID" value="NZ_QMDW01000001.1"/>
</dbReference>
<feature type="transmembrane region" description="Helical" evidence="5">
    <location>
        <begin position="396"/>
        <end position="415"/>
    </location>
</feature>
<dbReference type="Proteomes" id="UP000281564">
    <property type="component" value="Unassembled WGS sequence"/>
</dbReference>
<dbReference type="InterPro" id="IPR004841">
    <property type="entry name" value="AA-permease/SLC12A_dom"/>
</dbReference>
<evidence type="ECO:0000256" key="1">
    <source>
        <dbReference type="ARBA" id="ARBA00004141"/>
    </source>
</evidence>
<dbReference type="PANTHER" id="PTHR42770:SF11">
    <property type="entry name" value="INNER MEMBRANE TRANSPORT PROTEIN YBAT"/>
    <property type="match status" value="1"/>
</dbReference>
<dbReference type="EMBL" id="QMDW01000001">
    <property type="protein sequence ID" value="RJX51844.1"/>
    <property type="molecule type" value="Genomic_DNA"/>
</dbReference>
<feature type="transmembrane region" description="Helical" evidence="5">
    <location>
        <begin position="87"/>
        <end position="115"/>
    </location>
</feature>
<dbReference type="AlphaFoldDB" id="A0A3A6QAT1"/>
<feature type="domain" description="UspA" evidence="7">
    <location>
        <begin position="454"/>
        <end position="585"/>
    </location>
</feature>
<feature type="transmembrane region" description="Helical" evidence="5">
    <location>
        <begin position="340"/>
        <end position="359"/>
    </location>
</feature>
<dbReference type="GO" id="GO:0055085">
    <property type="term" value="P:transmembrane transport"/>
    <property type="evidence" value="ECO:0007669"/>
    <property type="project" value="InterPro"/>
</dbReference>
<feature type="transmembrane region" description="Helical" evidence="5">
    <location>
        <begin position="175"/>
        <end position="197"/>
    </location>
</feature>
<feature type="transmembrane region" description="Helical" evidence="5">
    <location>
        <begin position="121"/>
        <end position="137"/>
    </location>
</feature>
<keyword evidence="3 5" id="KW-1133">Transmembrane helix</keyword>
<feature type="transmembrane region" description="Helical" evidence="5">
    <location>
        <begin position="12"/>
        <end position="34"/>
    </location>
</feature>
<gene>
    <name evidence="8" type="ORF">DP106_00580</name>
</gene>
<dbReference type="CDD" id="cd00293">
    <property type="entry name" value="USP-like"/>
    <property type="match status" value="1"/>
</dbReference>
<evidence type="ECO:0000256" key="4">
    <source>
        <dbReference type="ARBA" id="ARBA00023136"/>
    </source>
</evidence>
<evidence type="ECO:0000259" key="7">
    <source>
        <dbReference type="Pfam" id="PF00582"/>
    </source>
</evidence>
<protein>
    <submittedName>
        <fullName evidence="8">Amino acid transporter</fullName>
    </submittedName>
</protein>
<dbReference type="Pfam" id="PF00582">
    <property type="entry name" value="Usp"/>
    <property type="match status" value="1"/>
</dbReference>
<evidence type="ECO:0000256" key="5">
    <source>
        <dbReference type="SAM" id="Phobius"/>
    </source>
</evidence>
<dbReference type="Pfam" id="PF00324">
    <property type="entry name" value="AA_permease"/>
    <property type="match status" value="1"/>
</dbReference>
<feature type="domain" description="Amino acid permease/ SLC12A" evidence="6">
    <location>
        <begin position="13"/>
        <end position="407"/>
    </location>
</feature>
<feature type="transmembrane region" description="Helical" evidence="5">
    <location>
        <begin position="144"/>
        <end position="163"/>
    </location>
</feature>
<name>A0A3A6QAT1_9EURY</name>
<evidence type="ECO:0000259" key="6">
    <source>
        <dbReference type="Pfam" id="PF00324"/>
    </source>
</evidence>
<dbReference type="Gene3D" id="3.40.50.12370">
    <property type="match status" value="1"/>
</dbReference>
<dbReference type="InterPro" id="IPR050367">
    <property type="entry name" value="APC_superfamily"/>
</dbReference>
<evidence type="ECO:0000256" key="2">
    <source>
        <dbReference type="ARBA" id="ARBA00022692"/>
    </source>
</evidence>
<proteinExistence type="predicted"/>
<comment type="subcellular location">
    <subcellularLocation>
        <location evidence="1">Membrane</location>
        <topology evidence="1">Multi-pass membrane protein</topology>
    </subcellularLocation>
</comment>
<evidence type="ECO:0000313" key="9">
    <source>
        <dbReference type="Proteomes" id="UP000281564"/>
    </source>
</evidence>
<dbReference type="InterPro" id="IPR006016">
    <property type="entry name" value="UspA"/>
</dbReference>
<accession>A0A3A6QAT1</accession>
<feature type="transmembrane region" description="Helical" evidence="5">
    <location>
        <begin position="218"/>
        <end position="240"/>
    </location>
</feature>
<feature type="transmembrane region" description="Helical" evidence="5">
    <location>
        <begin position="316"/>
        <end position="334"/>
    </location>
</feature>
<feature type="transmembrane region" description="Helical" evidence="5">
    <location>
        <begin position="371"/>
        <end position="390"/>
    </location>
</feature>
<dbReference type="PANTHER" id="PTHR42770">
    <property type="entry name" value="AMINO ACID TRANSPORTER-RELATED"/>
    <property type="match status" value="1"/>
</dbReference>
<organism evidence="8 9">
    <name type="scientific">Halonotius pteroides</name>
    <dbReference type="NCBI Taxonomy" id="268735"/>
    <lineage>
        <taxon>Archaea</taxon>
        <taxon>Methanobacteriati</taxon>
        <taxon>Methanobacteriota</taxon>
        <taxon>Stenosarchaea group</taxon>
        <taxon>Halobacteria</taxon>
        <taxon>Halobacteriales</taxon>
        <taxon>Haloferacaceae</taxon>
        <taxon>Halonotius</taxon>
    </lineage>
</organism>
<keyword evidence="2 5" id="KW-0812">Transmembrane</keyword>
<dbReference type="SUPFAM" id="SSF52402">
    <property type="entry name" value="Adenine nucleotide alpha hydrolases-like"/>
    <property type="match status" value="1"/>
</dbReference>
<dbReference type="Gene3D" id="1.20.1740.10">
    <property type="entry name" value="Amino acid/polyamine transporter I"/>
    <property type="match status" value="1"/>
</dbReference>
<evidence type="ECO:0000256" key="3">
    <source>
        <dbReference type="ARBA" id="ARBA00022989"/>
    </source>
</evidence>
<dbReference type="GO" id="GO:0016020">
    <property type="term" value="C:membrane"/>
    <property type="evidence" value="ECO:0007669"/>
    <property type="project" value="UniProtKB-SubCell"/>
</dbReference>
<sequence length="724" mass="76743">MKTLERDLGLPTVLAISIGAMIGSGIFILPALALDIAGPSVILAYLLAGVLVIPAAVSKSEMATAMPEAGGTYLYIERGMGPMMGTVAGVGTWFSLAFKGGLALVGGVPYLLIFFDLPTKPVAVALAVVLILINLVGAKQTGRLQVAIVVVMLAALGWFVVGSAPQSTGTNFSPFFGGGLGGLLEATGLVFVSYAGVTKVASIAEEVEKPDRNIPLGILGSLAFTTLLYVLIVAIIVGVTDAGTVAGSATPVAAAANQTLGTLGVAAVVLAAILALVSTANAGILSSSRYPFAMARDGLVPESLAAVSDRFGTPSLSITLTGAVLVLLIAFVPIVEIAKLASAFQILVFILINVALVAFRRGDTDYEPSFAAPLYPWMQGFGVLSGIVLLTQMGTIAITGAVGITVGSIAWYFLYASTRIDREGVAADVVRREVGRSRIAETEDALDEQRYEVLVAITRDISRERERALLELAADQVRPHDGRVVAVWFEEVPDQEPLATAAETQTPAEVAFESQTDELAAELGIEVDVGEIVSHDTKHSMVNFADHRRVDTIVAEHERLRLRSRLIGDPIDWMVRHAPCDVLLVDNQGYDSPQEIELLGDGSPFDPTAIAVTDTVAVANNGQVTLRFLPSTTPAEKRERTVQEYRDELAGLLSVSVELDTTPTADAVASTPDVRIQRGADYRLRGAFLDRKPRAPSNCTAITVYPERANQPGFVRRLVERVLF</sequence>
<keyword evidence="9" id="KW-1185">Reference proteome</keyword>
<feature type="transmembrane region" description="Helical" evidence="5">
    <location>
        <begin position="260"/>
        <end position="284"/>
    </location>
</feature>
<dbReference type="OrthoDB" id="200469at2157"/>
<evidence type="ECO:0000313" key="8">
    <source>
        <dbReference type="EMBL" id="RJX51844.1"/>
    </source>
</evidence>
<feature type="transmembrane region" description="Helical" evidence="5">
    <location>
        <begin position="40"/>
        <end position="57"/>
    </location>
</feature>
<reference evidence="8 9" key="1">
    <citation type="submission" date="2018-06" db="EMBL/GenBank/DDBJ databases">
        <title>Halonotius sp. F13-13 a new haloarchaeeon isolated from a solar saltern from Isla Cristina, Huelva, Spain.</title>
        <authorList>
            <person name="Duran-Viseras A."/>
            <person name="Sanchez-Porro C."/>
            <person name="Ventosa A."/>
        </authorList>
    </citation>
    <scope>NUCLEOTIDE SEQUENCE [LARGE SCALE GENOMIC DNA]</scope>
    <source>
        <strain evidence="8 9">CECT 7525</strain>
    </source>
</reference>
<comment type="caution">
    <text evidence="8">The sequence shown here is derived from an EMBL/GenBank/DDBJ whole genome shotgun (WGS) entry which is preliminary data.</text>
</comment>